<sequence>MVQQGQQDLLALLELLVRLDRRVSRDHKVLRVLRESRGSPDQLEQEALLVQEVPLDLEDLGVSPVHQAPRVYRVIWARLAQKGHQVHQAPRVYRVIWARLVQKARPVHQAHREIPVPKGYRVT</sequence>
<comment type="caution">
    <text evidence="1">The sequence shown here is derived from an EMBL/GenBank/DDBJ whole genome shotgun (WGS) entry which is preliminary data.</text>
</comment>
<gene>
    <name evidence="1" type="ORF">KDAU_12460</name>
</gene>
<evidence type="ECO:0000313" key="2">
    <source>
        <dbReference type="Proteomes" id="UP000287224"/>
    </source>
</evidence>
<accession>A0A401ZAM2</accession>
<dbReference type="EMBL" id="BIFQ01000001">
    <property type="protein sequence ID" value="GCE03917.1"/>
    <property type="molecule type" value="Genomic_DNA"/>
</dbReference>
<organism evidence="1 2">
    <name type="scientific">Dictyobacter aurantiacus</name>
    <dbReference type="NCBI Taxonomy" id="1936993"/>
    <lineage>
        <taxon>Bacteria</taxon>
        <taxon>Bacillati</taxon>
        <taxon>Chloroflexota</taxon>
        <taxon>Ktedonobacteria</taxon>
        <taxon>Ktedonobacterales</taxon>
        <taxon>Dictyobacteraceae</taxon>
        <taxon>Dictyobacter</taxon>
    </lineage>
</organism>
<keyword evidence="2" id="KW-1185">Reference proteome</keyword>
<name>A0A401ZAM2_9CHLR</name>
<reference evidence="2" key="1">
    <citation type="submission" date="2018-12" db="EMBL/GenBank/DDBJ databases">
        <title>Tengunoibacter tsumagoiensis gen. nov., sp. nov., Dictyobacter kobayashii sp. nov., D. alpinus sp. nov., and D. joshuensis sp. nov. and description of Dictyobacteraceae fam. nov. within the order Ktedonobacterales isolated from Tengu-no-mugimeshi.</title>
        <authorList>
            <person name="Wang C.M."/>
            <person name="Zheng Y."/>
            <person name="Sakai Y."/>
            <person name="Toyoda A."/>
            <person name="Minakuchi Y."/>
            <person name="Abe K."/>
            <person name="Yokota A."/>
            <person name="Yabe S."/>
        </authorList>
    </citation>
    <scope>NUCLEOTIDE SEQUENCE [LARGE SCALE GENOMIC DNA]</scope>
    <source>
        <strain evidence="2">S-27</strain>
    </source>
</reference>
<protein>
    <submittedName>
        <fullName evidence="1">Uncharacterized protein</fullName>
    </submittedName>
</protein>
<dbReference type="AlphaFoldDB" id="A0A401ZAM2"/>
<proteinExistence type="predicted"/>
<evidence type="ECO:0000313" key="1">
    <source>
        <dbReference type="EMBL" id="GCE03917.1"/>
    </source>
</evidence>
<dbReference type="Proteomes" id="UP000287224">
    <property type="component" value="Unassembled WGS sequence"/>
</dbReference>